<name>A0A9X1FNN2_9FLAO</name>
<comment type="similarity">
    <text evidence="1 2">Belongs to the small heat shock protein (HSP20) family.</text>
</comment>
<dbReference type="Proteomes" id="UP001138686">
    <property type="component" value="Unassembled WGS sequence"/>
</dbReference>
<comment type="caution">
    <text evidence="4">The sequence shown here is derived from an EMBL/GenBank/DDBJ whole genome shotgun (WGS) entry which is preliminary data.</text>
</comment>
<evidence type="ECO:0000256" key="1">
    <source>
        <dbReference type="PROSITE-ProRule" id="PRU00285"/>
    </source>
</evidence>
<dbReference type="PROSITE" id="PS01031">
    <property type="entry name" value="SHSP"/>
    <property type="match status" value="1"/>
</dbReference>
<dbReference type="PANTHER" id="PTHR11527">
    <property type="entry name" value="HEAT-SHOCK PROTEIN 20 FAMILY MEMBER"/>
    <property type="match status" value="1"/>
</dbReference>
<accession>A0A9X1FNN2</accession>
<evidence type="ECO:0000259" key="3">
    <source>
        <dbReference type="PROSITE" id="PS01031"/>
    </source>
</evidence>
<feature type="domain" description="SHSP" evidence="3">
    <location>
        <begin position="27"/>
        <end position="144"/>
    </location>
</feature>
<gene>
    <name evidence="4" type="ORF">KXJ69_06880</name>
</gene>
<proteinExistence type="inferred from homology"/>
<dbReference type="InterPro" id="IPR002068">
    <property type="entry name" value="A-crystallin/Hsp20_dom"/>
</dbReference>
<organism evidence="4 5">
    <name type="scientific">Halomarinibacterium sedimenti</name>
    <dbReference type="NCBI Taxonomy" id="2857106"/>
    <lineage>
        <taxon>Bacteria</taxon>
        <taxon>Pseudomonadati</taxon>
        <taxon>Bacteroidota</taxon>
        <taxon>Flavobacteriia</taxon>
        <taxon>Flavobacteriales</taxon>
        <taxon>Flavobacteriaceae</taxon>
        <taxon>Halomarinibacterium</taxon>
    </lineage>
</organism>
<reference evidence="4" key="1">
    <citation type="submission" date="2021-07" db="EMBL/GenBank/DDBJ databases">
        <title>Aureisphaera sp. CAU 1614 isolated from sea sediment.</title>
        <authorList>
            <person name="Kim W."/>
        </authorList>
    </citation>
    <scope>NUCLEOTIDE SEQUENCE</scope>
    <source>
        <strain evidence="4">CAU 1614</strain>
    </source>
</reference>
<dbReference type="Pfam" id="PF00011">
    <property type="entry name" value="HSP20"/>
    <property type="match status" value="1"/>
</dbReference>
<evidence type="ECO:0000313" key="4">
    <source>
        <dbReference type="EMBL" id="MBW2937826.1"/>
    </source>
</evidence>
<dbReference type="AlphaFoldDB" id="A0A9X1FNN2"/>
<dbReference type="RefSeq" id="WP_219052256.1">
    <property type="nucleotide sequence ID" value="NZ_JAHWDP010000002.1"/>
</dbReference>
<evidence type="ECO:0000313" key="5">
    <source>
        <dbReference type="Proteomes" id="UP001138686"/>
    </source>
</evidence>
<evidence type="ECO:0000256" key="2">
    <source>
        <dbReference type="RuleBase" id="RU003616"/>
    </source>
</evidence>
<keyword evidence="5" id="KW-1185">Reference proteome</keyword>
<protein>
    <submittedName>
        <fullName evidence="4">Hsp20/alpha crystallin family protein</fullName>
    </submittedName>
</protein>
<dbReference type="InterPro" id="IPR031107">
    <property type="entry name" value="Small_HSP"/>
</dbReference>
<dbReference type="CDD" id="cd06464">
    <property type="entry name" value="ACD_sHsps-like"/>
    <property type="match status" value="1"/>
</dbReference>
<sequence length="144" mass="16646">MKIVRKSNPWLPSIMDELFPENRLDSINYERFSIPLVNIKEDFSTFVIELAVPGLKKEDIAIEVEKNLLKVSSKKTSEEENTEDKEGVKFTHKEFNFSSFERSFTLPELINVDKIQANYDHGIVSIALPKVEEAKNIKRMVEIS</sequence>
<dbReference type="EMBL" id="JAHWDP010000002">
    <property type="protein sequence ID" value="MBW2937826.1"/>
    <property type="molecule type" value="Genomic_DNA"/>
</dbReference>